<keyword evidence="3" id="KW-1185">Reference proteome</keyword>
<name>A0AAW0AGG8_9AGAR</name>
<comment type="caution">
    <text evidence="2">The sequence shown here is derived from an EMBL/GenBank/DDBJ whole genome shotgun (WGS) entry which is preliminary data.</text>
</comment>
<evidence type="ECO:0000256" key="1">
    <source>
        <dbReference type="SAM" id="MobiDB-lite"/>
    </source>
</evidence>
<gene>
    <name evidence="2" type="ORF">R3P38DRAFT_3210717</name>
</gene>
<sequence length="249" mass="26950">MSRATIPSMDEEMTAVTQGGWLEVEGERERIRECWDFKAFTEGTTLWTKSLAAFGGGADDWHAGAAADDTWQCQHRSLPLPSPLLGHSQALVKPTDESSANSFAAPTPSEASSLSAVPSAARDSGIRGLETCTQAWGSSPSTSLLPLLVLVCPFDVINITGVPTTRFRPRARAFWLHRPQRLVYKLEDGPLSCTRFRLPVKLRAIAEDELTVNALGSYSTSERVLYAAQTSSASLPPLDAFDVDVAVTL</sequence>
<reference evidence="2 3" key="1">
    <citation type="journal article" date="2024" name="J Genomics">
        <title>Draft genome sequencing and assembly of Favolaschia claudopus CIRM-BRFM 2984 isolated from oak limbs.</title>
        <authorList>
            <person name="Navarro D."/>
            <person name="Drula E."/>
            <person name="Chaduli D."/>
            <person name="Cazenave R."/>
            <person name="Ahrendt S."/>
            <person name="Wang J."/>
            <person name="Lipzen A."/>
            <person name="Daum C."/>
            <person name="Barry K."/>
            <person name="Grigoriev I.V."/>
            <person name="Favel A."/>
            <person name="Rosso M.N."/>
            <person name="Martin F."/>
        </authorList>
    </citation>
    <scope>NUCLEOTIDE SEQUENCE [LARGE SCALE GENOMIC DNA]</scope>
    <source>
        <strain evidence="2 3">CIRM-BRFM 2984</strain>
    </source>
</reference>
<protein>
    <submittedName>
        <fullName evidence="2">Uncharacterized protein</fullName>
    </submittedName>
</protein>
<feature type="region of interest" description="Disordered" evidence="1">
    <location>
        <begin position="96"/>
        <end position="117"/>
    </location>
</feature>
<dbReference type="EMBL" id="JAWWNJ010000067">
    <property type="protein sequence ID" value="KAK7008469.1"/>
    <property type="molecule type" value="Genomic_DNA"/>
</dbReference>
<proteinExistence type="predicted"/>
<dbReference type="Proteomes" id="UP001362999">
    <property type="component" value="Unassembled WGS sequence"/>
</dbReference>
<evidence type="ECO:0000313" key="3">
    <source>
        <dbReference type="Proteomes" id="UP001362999"/>
    </source>
</evidence>
<feature type="compositionally biased region" description="Polar residues" evidence="1">
    <location>
        <begin position="97"/>
        <end position="116"/>
    </location>
</feature>
<evidence type="ECO:0000313" key="2">
    <source>
        <dbReference type="EMBL" id="KAK7008469.1"/>
    </source>
</evidence>
<accession>A0AAW0AGG8</accession>
<organism evidence="2 3">
    <name type="scientific">Favolaschia claudopus</name>
    <dbReference type="NCBI Taxonomy" id="2862362"/>
    <lineage>
        <taxon>Eukaryota</taxon>
        <taxon>Fungi</taxon>
        <taxon>Dikarya</taxon>
        <taxon>Basidiomycota</taxon>
        <taxon>Agaricomycotina</taxon>
        <taxon>Agaricomycetes</taxon>
        <taxon>Agaricomycetidae</taxon>
        <taxon>Agaricales</taxon>
        <taxon>Marasmiineae</taxon>
        <taxon>Mycenaceae</taxon>
        <taxon>Favolaschia</taxon>
    </lineage>
</organism>
<dbReference type="AlphaFoldDB" id="A0AAW0AGG8"/>